<protein>
    <submittedName>
        <fullName evidence="1">Uncharacterized protein</fullName>
    </submittedName>
</protein>
<accession>A0A0A7PJY4</accession>
<gene>
    <name evidence="1" type="ORF">SKP52_17040</name>
</gene>
<name>A0A0A7PJY4_9SPHN</name>
<dbReference type="EMBL" id="CP009122">
    <property type="protein sequence ID" value="AJA10279.1"/>
    <property type="molecule type" value="Genomic_DNA"/>
</dbReference>
<dbReference type="STRING" id="1515612.SKP52_17040"/>
<dbReference type="HOGENOM" id="CLU_2636191_0_0_5"/>
<sequence>MNGPGKATQLEARRRGDGAPIAAKVGRVIPGIAPRPFRYSRERGNPVATAELGSRFRGNDELLRSDCSMRRTVFTFT</sequence>
<organism evidence="1 2">
    <name type="scientific">Sphingopyxis fribergensis</name>
    <dbReference type="NCBI Taxonomy" id="1515612"/>
    <lineage>
        <taxon>Bacteria</taxon>
        <taxon>Pseudomonadati</taxon>
        <taxon>Pseudomonadota</taxon>
        <taxon>Alphaproteobacteria</taxon>
        <taxon>Sphingomonadales</taxon>
        <taxon>Sphingomonadaceae</taxon>
        <taxon>Sphingopyxis</taxon>
    </lineage>
</organism>
<evidence type="ECO:0000313" key="1">
    <source>
        <dbReference type="EMBL" id="AJA10279.1"/>
    </source>
</evidence>
<keyword evidence="2" id="KW-1185">Reference proteome</keyword>
<dbReference type="AlphaFoldDB" id="A0A0A7PJY4"/>
<proteinExistence type="predicted"/>
<reference evidence="1 2" key="1">
    <citation type="journal article" date="2015" name="Int. J. Syst. Evol. Microbiol.">
        <title>Description of Sphingopyxis fribergensis sp. nov. - a soil bacterium with the ability to degrade styrene and phenylacetic acid.</title>
        <authorList>
            <person name="Oelschlagel M."/>
            <person name="Ruckert C."/>
            <person name="Kalinowski J."/>
            <person name="Schmidt G."/>
            <person name="Schlomann M."/>
            <person name="Tischler D."/>
        </authorList>
    </citation>
    <scope>NUCLEOTIDE SEQUENCE [LARGE SCALE GENOMIC DNA]</scope>
    <source>
        <strain evidence="1 2">Kp5.2</strain>
    </source>
</reference>
<dbReference type="KEGG" id="sphk:SKP52_17040"/>
<evidence type="ECO:0000313" key="2">
    <source>
        <dbReference type="Proteomes" id="UP000030907"/>
    </source>
</evidence>
<dbReference type="Proteomes" id="UP000030907">
    <property type="component" value="Chromosome"/>
</dbReference>